<organism evidence="9 10">
    <name type="scientific">Limimaricola hongkongensis DSM 17492</name>
    <dbReference type="NCBI Taxonomy" id="1122180"/>
    <lineage>
        <taxon>Bacteria</taxon>
        <taxon>Pseudomonadati</taxon>
        <taxon>Pseudomonadota</taxon>
        <taxon>Alphaproteobacteria</taxon>
        <taxon>Rhodobacterales</taxon>
        <taxon>Paracoccaceae</taxon>
        <taxon>Limimaricola</taxon>
    </lineage>
</organism>
<dbReference type="GO" id="GO:0004180">
    <property type="term" value="F:carboxypeptidase activity"/>
    <property type="evidence" value="ECO:0007669"/>
    <property type="project" value="UniProtKB-ARBA"/>
</dbReference>
<comment type="similarity">
    <text evidence="2">Belongs to the YkuD family.</text>
</comment>
<keyword evidence="6 7" id="KW-0961">Cell wall biogenesis/degradation</keyword>
<name>A0A017HFX1_9RHOB</name>
<sequence length="164" mass="17869">MTIDRRKFILAAPALIAACAGPQTLGYDGPKVTSIMAFKSQRKLYLLHGNKALKTYPFQLGFAPVGHKQFEGDGKTPEGTYIIDRRNPQSEYHLSVGISYPNARDRAFAAAHGRSPGGEIFIHGTPDVVAGRKDWTAGCIAVTNPEVEEIYAMVGDYTPIFVKA</sequence>
<proteinExistence type="inferred from homology"/>
<dbReference type="GO" id="GO:0071555">
    <property type="term" value="P:cell wall organization"/>
    <property type="evidence" value="ECO:0007669"/>
    <property type="project" value="UniProtKB-UniRule"/>
</dbReference>
<dbReference type="SUPFAM" id="SSF141523">
    <property type="entry name" value="L,D-transpeptidase catalytic domain-like"/>
    <property type="match status" value="1"/>
</dbReference>
<dbReference type="CDD" id="cd16913">
    <property type="entry name" value="YkuD_like"/>
    <property type="match status" value="1"/>
</dbReference>
<dbReference type="eggNOG" id="COG3034">
    <property type="taxonomic scope" value="Bacteria"/>
</dbReference>
<feature type="domain" description="L,D-TPase catalytic" evidence="8">
    <location>
        <begin position="33"/>
        <end position="163"/>
    </location>
</feature>
<dbReference type="InterPro" id="IPR038063">
    <property type="entry name" value="Transpep_catalytic_dom"/>
</dbReference>
<keyword evidence="5 7" id="KW-0573">Peptidoglycan synthesis</keyword>
<evidence type="ECO:0000256" key="6">
    <source>
        <dbReference type="ARBA" id="ARBA00023316"/>
    </source>
</evidence>
<dbReference type="GO" id="GO:0008360">
    <property type="term" value="P:regulation of cell shape"/>
    <property type="evidence" value="ECO:0007669"/>
    <property type="project" value="UniProtKB-UniRule"/>
</dbReference>
<evidence type="ECO:0000256" key="7">
    <source>
        <dbReference type="PROSITE-ProRule" id="PRU01373"/>
    </source>
</evidence>
<evidence type="ECO:0000256" key="1">
    <source>
        <dbReference type="ARBA" id="ARBA00004752"/>
    </source>
</evidence>
<keyword evidence="10" id="KW-1185">Reference proteome</keyword>
<evidence type="ECO:0000256" key="3">
    <source>
        <dbReference type="ARBA" id="ARBA00022679"/>
    </source>
</evidence>
<feature type="active site" description="Nucleophile" evidence="7">
    <location>
        <position position="139"/>
    </location>
</feature>
<dbReference type="Proteomes" id="UP000025047">
    <property type="component" value="Unassembled WGS sequence"/>
</dbReference>
<comment type="caution">
    <text evidence="9">The sequence shown here is derived from an EMBL/GenBank/DDBJ whole genome shotgun (WGS) entry which is preliminary data.</text>
</comment>
<keyword evidence="4 7" id="KW-0133">Cell shape</keyword>
<evidence type="ECO:0000259" key="8">
    <source>
        <dbReference type="PROSITE" id="PS52029"/>
    </source>
</evidence>
<dbReference type="HOGENOM" id="CLU_102842_0_1_5"/>
<gene>
    <name evidence="9" type="ORF">Lokhon_00737</name>
</gene>
<dbReference type="PROSITE" id="PS51257">
    <property type="entry name" value="PROKAR_LIPOPROTEIN"/>
    <property type="match status" value="1"/>
</dbReference>
<dbReference type="AlphaFoldDB" id="A0A017HFX1"/>
<keyword evidence="3" id="KW-0808">Transferase</keyword>
<dbReference type="PROSITE" id="PS52029">
    <property type="entry name" value="LD_TPASE"/>
    <property type="match status" value="1"/>
</dbReference>
<protein>
    <submittedName>
        <fullName evidence="9">ErfK/YbiS/YcfS/YnhG family protein</fullName>
    </submittedName>
</protein>
<dbReference type="GO" id="GO:0016740">
    <property type="term" value="F:transferase activity"/>
    <property type="evidence" value="ECO:0007669"/>
    <property type="project" value="UniProtKB-KW"/>
</dbReference>
<dbReference type="EMBL" id="APGJ01000003">
    <property type="protein sequence ID" value="EYD73210.1"/>
    <property type="molecule type" value="Genomic_DNA"/>
</dbReference>
<comment type="pathway">
    <text evidence="1 7">Cell wall biogenesis; peptidoglycan biosynthesis.</text>
</comment>
<dbReference type="GO" id="GO:0009252">
    <property type="term" value="P:peptidoglycan biosynthetic process"/>
    <property type="evidence" value="ECO:0007669"/>
    <property type="project" value="UniProtKB-UniPathway"/>
</dbReference>
<dbReference type="RefSeq" id="WP_017927762.1">
    <property type="nucleotide sequence ID" value="NZ_KB822996.1"/>
</dbReference>
<dbReference type="STRING" id="1122180.Lokhon_00737"/>
<dbReference type="InterPro" id="IPR005490">
    <property type="entry name" value="LD_TPept_cat_dom"/>
</dbReference>
<dbReference type="Gene3D" id="2.40.440.10">
    <property type="entry name" value="L,D-transpeptidase catalytic domain-like"/>
    <property type="match status" value="1"/>
</dbReference>
<feature type="active site" description="Proton donor/acceptor" evidence="7">
    <location>
        <position position="123"/>
    </location>
</feature>
<dbReference type="Pfam" id="PF03734">
    <property type="entry name" value="YkuD"/>
    <property type="match status" value="1"/>
</dbReference>
<reference evidence="9 10" key="1">
    <citation type="submission" date="2013-03" db="EMBL/GenBank/DDBJ databases">
        <authorList>
            <person name="Fiebig A."/>
            <person name="Goeker M."/>
            <person name="Klenk H.-P.P."/>
        </authorList>
    </citation>
    <scope>NUCLEOTIDE SEQUENCE [LARGE SCALE GENOMIC DNA]</scope>
    <source>
        <strain evidence="9 10">DSM 17492</strain>
    </source>
</reference>
<dbReference type="PATRIC" id="fig|1122180.6.peg.735"/>
<dbReference type="PANTHER" id="PTHR36699:SF1">
    <property type="entry name" value="L,D-TRANSPEPTIDASE YAFK-RELATED"/>
    <property type="match status" value="1"/>
</dbReference>
<evidence type="ECO:0000313" key="9">
    <source>
        <dbReference type="EMBL" id="EYD73210.1"/>
    </source>
</evidence>
<evidence type="ECO:0000256" key="5">
    <source>
        <dbReference type="ARBA" id="ARBA00022984"/>
    </source>
</evidence>
<accession>A0A017HFX1</accession>
<dbReference type="PANTHER" id="PTHR36699">
    <property type="entry name" value="LD-TRANSPEPTIDASE"/>
    <property type="match status" value="1"/>
</dbReference>
<dbReference type="UniPathway" id="UPA00219"/>
<evidence type="ECO:0000256" key="2">
    <source>
        <dbReference type="ARBA" id="ARBA00005992"/>
    </source>
</evidence>
<evidence type="ECO:0000313" key="10">
    <source>
        <dbReference type="Proteomes" id="UP000025047"/>
    </source>
</evidence>
<evidence type="ECO:0000256" key="4">
    <source>
        <dbReference type="ARBA" id="ARBA00022960"/>
    </source>
</evidence>